<gene>
    <name evidence="1" type="ORF">WG66_8457</name>
</gene>
<comment type="caution">
    <text evidence="1">The sequence shown here is derived from an EMBL/GenBank/DDBJ whole genome shotgun (WGS) entry which is preliminary data.</text>
</comment>
<reference evidence="1 2" key="1">
    <citation type="submission" date="2015-12" db="EMBL/GenBank/DDBJ databases">
        <title>Draft genome sequence of Moniliophthora roreri, the causal agent of frosty pod rot of cacao.</title>
        <authorList>
            <person name="Aime M.C."/>
            <person name="Diaz-Valderrama J.R."/>
            <person name="Kijpornyongpan T."/>
            <person name="Phillips-Mora W."/>
        </authorList>
    </citation>
    <scope>NUCLEOTIDE SEQUENCE [LARGE SCALE GENOMIC DNA]</scope>
    <source>
        <strain evidence="1 2">MCA 2952</strain>
    </source>
</reference>
<dbReference type="EMBL" id="LATX01001716">
    <property type="protein sequence ID" value="KTB38948.1"/>
    <property type="molecule type" value="Genomic_DNA"/>
</dbReference>
<dbReference type="Proteomes" id="UP000054988">
    <property type="component" value="Unassembled WGS sequence"/>
</dbReference>
<name>A0A0W0FRN1_MONRR</name>
<sequence length="101" mass="10823">MDAVSAVGYLMTELRRMCISIEQHWDLVAGITSYSSSIVEAEAPTQSCSGCGEQSVMLTGAIRSQTSKRTGLYPASSLNHPQSPSPIHNLGFVTFIAETSQ</sequence>
<evidence type="ECO:0000313" key="1">
    <source>
        <dbReference type="EMBL" id="KTB38948.1"/>
    </source>
</evidence>
<evidence type="ECO:0000313" key="2">
    <source>
        <dbReference type="Proteomes" id="UP000054988"/>
    </source>
</evidence>
<proteinExistence type="predicted"/>
<protein>
    <submittedName>
        <fullName evidence="1">Uncharacterized protein</fullName>
    </submittedName>
</protein>
<organism evidence="1 2">
    <name type="scientific">Moniliophthora roreri</name>
    <name type="common">Frosty pod rot fungus</name>
    <name type="synonym">Monilia roreri</name>
    <dbReference type="NCBI Taxonomy" id="221103"/>
    <lineage>
        <taxon>Eukaryota</taxon>
        <taxon>Fungi</taxon>
        <taxon>Dikarya</taxon>
        <taxon>Basidiomycota</taxon>
        <taxon>Agaricomycotina</taxon>
        <taxon>Agaricomycetes</taxon>
        <taxon>Agaricomycetidae</taxon>
        <taxon>Agaricales</taxon>
        <taxon>Marasmiineae</taxon>
        <taxon>Marasmiaceae</taxon>
        <taxon>Moniliophthora</taxon>
    </lineage>
</organism>
<accession>A0A0W0FRN1</accession>
<dbReference type="AlphaFoldDB" id="A0A0W0FRN1"/>